<evidence type="ECO:0000313" key="5">
    <source>
        <dbReference type="EMBL" id="KAJ7410092.1"/>
    </source>
</evidence>
<accession>A0ABQ9CVP3</accession>
<sequence length="399" mass="43856">MGAGGAKVSINPVLVKEKRGLENASLGGKVPIVCLQRRLSRVKVFAFRLDLCKVQVSVLNIQDPASVFKDLADEVRRGQTAAILGYPKSATKTACTMTWPSLSLVLPLGGKPTFMKAPEDQIGISGGVASFVCQATGEPKPRITWMKKGKKVSSQRFEVIEFDDGSGSVLRIQPLRVHRDEAIYECTATNSVGEINTSAKLTVLEDFNVSAFCEYDSFIIINIPLFAYVLVKWILQLIALVVVMFGISDFQKTVIISPSWEAATTSAAFHVTAESLAFPCALIPLATTMSRQLRQDWDFDGVGGTGEHLLAIRVEHMILLIPMAIENTSGKLQKPCLSSGDKYRDIEMKTSMTSFCNRLTHEQFAVSQERVWYLVVLDDEVISLNSSSDAEKNLLVRSQ</sequence>
<keyword evidence="3" id="KW-0472">Membrane</keyword>
<comment type="caution">
    <text evidence="5">The sequence shown here is derived from an EMBL/GenBank/DDBJ whole genome shotgun (WGS) entry which is preliminary data.</text>
</comment>
<dbReference type="Proteomes" id="UP001145742">
    <property type="component" value="Unassembled WGS sequence"/>
</dbReference>
<keyword evidence="3" id="KW-1133">Transmembrane helix</keyword>
<dbReference type="SMART" id="SM00409">
    <property type="entry name" value="IG"/>
    <property type="match status" value="1"/>
</dbReference>
<dbReference type="InterPro" id="IPR003599">
    <property type="entry name" value="Ig_sub"/>
</dbReference>
<feature type="transmembrane region" description="Helical" evidence="3">
    <location>
        <begin position="225"/>
        <end position="247"/>
    </location>
</feature>
<evidence type="ECO:0000259" key="4">
    <source>
        <dbReference type="PROSITE" id="PS50835"/>
    </source>
</evidence>
<keyword evidence="1" id="KW-0677">Repeat</keyword>
<keyword evidence="2" id="KW-1015">Disulfide bond</keyword>
<protein>
    <recommendedName>
        <fullName evidence="4">Ig-like domain-containing protein</fullName>
    </recommendedName>
</protein>
<feature type="domain" description="Ig-like" evidence="4">
    <location>
        <begin position="112"/>
        <end position="202"/>
    </location>
</feature>
<gene>
    <name evidence="5" type="ORF">WISP_110539</name>
</gene>
<dbReference type="SMART" id="SM00408">
    <property type="entry name" value="IGc2"/>
    <property type="match status" value="1"/>
</dbReference>
<name>A0ABQ9CVP3_9PASS</name>
<keyword evidence="3" id="KW-0812">Transmembrane</keyword>
<evidence type="ECO:0000313" key="6">
    <source>
        <dbReference type="Proteomes" id="UP001145742"/>
    </source>
</evidence>
<evidence type="ECO:0000256" key="2">
    <source>
        <dbReference type="ARBA" id="ARBA00023157"/>
    </source>
</evidence>
<dbReference type="InterPro" id="IPR013783">
    <property type="entry name" value="Ig-like_fold"/>
</dbReference>
<dbReference type="InterPro" id="IPR013098">
    <property type="entry name" value="Ig_I-set"/>
</dbReference>
<dbReference type="InterPro" id="IPR007110">
    <property type="entry name" value="Ig-like_dom"/>
</dbReference>
<dbReference type="PANTHER" id="PTHR44170:SF6">
    <property type="entry name" value="CONTACTIN"/>
    <property type="match status" value="1"/>
</dbReference>
<reference evidence="5" key="1">
    <citation type="submission" date="2019-10" db="EMBL/GenBank/DDBJ databases">
        <authorList>
            <person name="Soares A.E.R."/>
            <person name="Aleixo A."/>
            <person name="Schneider P."/>
            <person name="Miyaki C.Y."/>
            <person name="Schneider M.P."/>
            <person name="Mello C."/>
            <person name="Vasconcelos A.T.R."/>
        </authorList>
    </citation>
    <scope>NUCLEOTIDE SEQUENCE</scope>
    <source>
        <tissue evidence="5">Muscle</tissue>
    </source>
</reference>
<dbReference type="EMBL" id="WHWB01034428">
    <property type="protein sequence ID" value="KAJ7410092.1"/>
    <property type="molecule type" value="Genomic_DNA"/>
</dbReference>
<dbReference type="Pfam" id="PF07679">
    <property type="entry name" value="I-set"/>
    <property type="match status" value="1"/>
</dbReference>
<dbReference type="SUPFAM" id="SSF48726">
    <property type="entry name" value="Immunoglobulin"/>
    <property type="match status" value="1"/>
</dbReference>
<organism evidence="5 6">
    <name type="scientific">Willisornis vidua</name>
    <name type="common">Xingu scale-backed antbird</name>
    <dbReference type="NCBI Taxonomy" id="1566151"/>
    <lineage>
        <taxon>Eukaryota</taxon>
        <taxon>Metazoa</taxon>
        <taxon>Chordata</taxon>
        <taxon>Craniata</taxon>
        <taxon>Vertebrata</taxon>
        <taxon>Euteleostomi</taxon>
        <taxon>Archelosauria</taxon>
        <taxon>Archosauria</taxon>
        <taxon>Dinosauria</taxon>
        <taxon>Saurischia</taxon>
        <taxon>Theropoda</taxon>
        <taxon>Coelurosauria</taxon>
        <taxon>Aves</taxon>
        <taxon>Neognathae</taxon>
        <taxon>Neoaves</taxon>
        <taxon>Telluraves</taxon>
        <taxon>Australaves</taxon>
        <taxon>Passeriformes</taxon>
        <taxon>Thamnophilidae</taxon>
        <taxon>Willisornis</taxon>
    </lineage>
</organism>
<dbReference type="InterPro" id="IPR003598">
    <property type="entry name" value="Ig_sub2"/>
</dbReference>
<evidence type="ECO:0000256" key="1">
    <source>
        <dbReference type="ARBA" id="ARBA00022737"/>
    </source>
</evidence>
<dbReference type="InterPro" id="IPR036179">
    <property type="entry name" value="Ig-like_dom_sf"/>
</dbReference>
<dbReference type="PANTHER" id="PTHR44170">
    <property type="entry name" value="PROTEIN SIDEKICK"/>
    <property type="match status" value="1"/>
</dbReference>
<evidence type="ECO:0000256" key="3">
    <source>
        <dbReference type="SAM" id="Phobius"/>
    </source>
</evidence>
<keyword evidence="6" id="KW-1185">Reference proteome</keyword>
<dbReference type="PROSITE" id="PS50835">
    <property type="entry name" value="IG_LIKE"/>
    <property type="match status" value="1"/>
</dbReference>
<proteinExistence type="predicted"/>
<dbReference type="Gene3D" id="2.60.40.10">
    <property type="entry name" value="Immunoglobulins"/>
    <property type="match status" value="1"/>
</dbReference>